<dbReference type="InterPro" id="IPR022348">
    <property type="entry name" value="GPR162"/>
</dbReference>
<feature type="transmembrane region" description="Helical" evidence="6">
    <location>
        <begin position="138"/>
        <end position="159"/>
    </location>
</feature>
<evidence type="ECO:0000256" key="4">
    <source>
        <dbReference type="ARBA" id="ARBA00023136"/>
    </source>
</evidence>
<gene>
    <name evidence="8" type="primary">GPR162</name>
</gene>
<reference evidence="8" key="1">
    <citation type="submission" date="2025-08" db="UniProtKB">
        <authorList>
            <consortium name="Ensembl"/>
        </authorList>
    </citation>
    <scope>IDENTIFICATION</scope>
</reference>
<organism evidence="8 9">
    <name type="scientific">Leptobrachium leishanense</name>
    <name type="common">Leishan spiny toad</name>
    <dbReference type="NCBI Taxonomy" id="445787"/>
    <lineage>
        <taxon>Eukaryota</taxon>
        <taxon>Metazoa</taxon>
        <taxon>Chordata</taxon>
        <taxon>Craniata</taxon>
        <taxon>Vertebrata</taxon>
        <taxon>Euteleostomi</taxon>
        <taxon>Amphibia</taxon>
        <taxon>Batrachia</taxon>
        <taxon>Anura</taxon>
        <taxon>Pelobatoidea</taxon>
        <taxon>Megophryidae</taxon>
        <taxon>Leptobrachium</taxon>
    </lineage>
</organism>
<dbReference type="PRINTS" id="PR01991">
    <property type="entry name" value="GPR153GPR162"/>
</dbReference>
<feature type="region of interest" description="Disordered" evidence="5">
    <location>
        <begin position="431"/>
        <end position="453"/>
    </location>
</feature>
<feature type="domain" description="G-protein coupled receptors family 1 profile" evidence="7">
    <location>
        <begin position="31"/>
        <end position="153"/>
    </location>
</feature>
<proteinExistence type="predicted"/>
<dbReference type="Pfam" id="PF00001">
    <property type="entry name" value="7tm_1"/>
    <property type="match status" value="1"/>
</dbReference>
<feature type="compositionally biased region" description="Basic and acidic residues" evidence="5">
    <location>
        <begin position="561"/>
        <end position="573"/>
    </location>
</feature>
<dbReference type="SUPFAM" id="SSF81321">
    <property type="entry name" value="Family A G protein-coupled receptor-like"/>
    <property type="match status" value="1"/>
</dbReference>
<evidence type="ECO:0000313" key="8">
    <source>
        <dbReference type="Ensembl" id="ENSLLEP00000021286.1"/>
    </source>
</evidence>
<evidence type="ECO:0000313" key="9">
    <source>
        <dbReference type="Proteomes" id="UP000694569"/>
    </source>
</evidence>
<dbReference type="InterPro" id="IPR000276">
    <property type="entry name" value="GPCR_Rhodpsn"/>
</dbReference>
<feature type="region of interest" description="Disordered" evidence="5">
    <location>
        <begin position="555"/>
        <end position="579"/>
    </location>
</feature>
<dbReference type="PANTHER" id="PTHR16518">
    <property type="entry name" value="G-PROTEIN COUPLED RECEPTOR 153, 162"/>
    <property type="match status" value="1"/>
</dbReference>
<dbReference type="AlphaFoldDB" id="A0A8C5N0R5"/>
<feature type="transmembrane region" description="Helical" evidence="6">
    <location>
        <begin position="179"/>
        <end position="207"/>
    </location>
</feature>
<keyword evidence="3 6" id="KW-1133">Transmembrane helix</keyword>
<feature type="transmembrane region" description="Helical" evidence="6">
    <location>
        <begin position="52"/>
        <end position="76"/>
    </location>
</feature>
<dbReference type="GeneTree" id="ENSGT00390000017213"/>
<sequence>MPRTPEQDDADELYQNNSLSWLACGALSLLANAWSILSLASRGGSGQRPRPLELLLCLLAGTHLLMAAVPLSLFSVVQLRRRHSPGYEWNEGLCKVFVSTYYTLALSTCLTVACLSYHRMWMVRWPVSYRLGGARRQALQGALGIWAASFVLSTLPSIGWHDNARRFYTRGCHFLASRIGLGFGLCFQLLLLGGVGTGLGCLGVTLYHACCCPGSGQRGSGDGGPEGKLEVPAIVVQDAQGKRRSSLDGTESPRTAAQVTGLIGGIVLLYDALTGLPILVVSFVSLRYDSAPPWMVLCVLWCSMAQTLLLPSFIWSCARYRADLRTVWEHCASMLSDNGGDDENGREDYADGRLCEVRFDSNGATLKRPPHYLGGDLRDGKFLPTRQVLLPTDRSQYLQVHRHQVPLSRRMSHDEIDMFPARSSPLLLRWSSSDDIRGGTGSARGGSPSSPRRAYDMQAWCRHPPPRVEGDDGLTSLQQFLAGGFGGPTGFGGGIHNSFFRDEITAFIDETPCPSPIGTPRRIRAGTRSSPLPKRGLEGGSVWGSFGERRLSLCSSSHGIPESRRASLSERGSRGGPLI</sequence>
<protein>
    <submittedName>
        <fullName evidence="8">G protein-coupled receptor 162</fullName>
    </submittedName>
</protein>
<evidence type="ECO:0000256" key="3">
    <source>
        <dbReference type="ARBA" id="ARBA00022989"/>
    </source>
</evidence>
<evidence type="ECO:0000259" key="7">
    <source>
        <dbReference type="PROSITE" id="PS50262"/>
    </source>
</evidence>
<dbReference type="PRINTS" id="PR01993">
    <property type="entry name" value="GPR162"/>
</dbReference>
<dbReference type="PROSITE" id="PS51257">
    <property type="entry name" value="PROKAR_LIPOPROTEIN"/>
    <property type="match status" value="1"/>
</dbReference>
<evidence type="ECO:0000256" key="6">
    <source>
        <dbReference type="SAM" id="Phobius"/>
    </source>
</evidence>
<dbReference type="Ensembl" id="ENSLLET00000022107.1">
    <property type="protein sequence ID" value="ENSLLEP00000021286.1"/>
    <property type="gene ID" value="ENSLLEG00000013469.1"/>
</dbReference>
<feature type="region of interest" description="Disordered" evidence="5">
    <location>
        <begin position="510"/>
        <end position="536"/>
    </location>
</feature>
<keyword evidence="4 6" id="KW-0472">Membrane</keyword>
<keyword evidence="2 6" id="KW-0812">Transmembrane</keyword>
<dbReference type="GO" id="GO:0004930">
    <property type="term" value="F:G protein-coupled receptor activity"/>
    <property type="evidence" value="ECO:0007669"/>
    <property type="project" value="InterPro"/>
</dbReference>
<dbReference type="Proteomes" id="UP000694569">
    <property type="component" value="Unplaced"/>
</dbReference>
<dbReference type="OrthoDB" id="9887972at2759"/>
<reference evidence="8" key="2">
    <citation type="submission" date="2025-09" db="UniProtKB">
        <authorList>
            <consortium name="Ensembl"/>
        </authorList>
    </citation>
    <scope>IDENTIFICATION</scope>
</reference>
<dbReference type="PROSITE" id="PS50262">
    <property type="entry name" value="G_PROTEIN_RECEP_F1_2"/>
    <property type="match status" value="1"/>
</dbReference>
<dbReference type="Gene3D" id="1.20.1070.10">
    <property type="entry name" value="Rhodopsin 7-helix transmembrane proteins"/>
    <property type="match status" value="1"/>
</dbReference>
<keyword evidence="9" id="KW-1185">Reference proteome</keyword>
<feature type="transmembrane region" description="Helical" evidence="6">
    <location>
        <begin position="294"/>
        <end position="315"/>
    </location>
</feature>
<feature type="transmembrane region" description="Helical" evidence="6">
    <location>
        <begin position="262"/>
        <end position="288"/>
    </location>
</feature>
<dbReference type="InterPro" id="IPR017452">
    <property type="entry name" value="GPCR_Rhodpsn_7TM"/>
</dbReference>
<evidence type="ECO:0000256" key="2">
    <source>
        <dbReference type="ARBA" id="ARBA00022692"/>
    </source>
</evidence>
<dbReference type="PANTHER" id="PTHR16518:SF6">
    <property type="entry name" value="G-PROTEIN COUPLED RECEPTOR 162-RELATED"/>
    <property type="match status" value="1"/>
</dbReference>
<name>A0A8C5N0R5_9ANUR</name>
<feature type="transmembrane region" description="Helical" evidence="6">
    <location>
        <begin position="96"/>
        <end position="117"/>
    </location>
</feature>
<evidence type="ECO:0000256" key="5">
    <source>
        <dbReference type="SAM" id="MobiDB-lite"/>
    </source>
</evidence>
<dbReference type="GO" id="GO:0016020">
    <property type="term" value="C:membrane"/>
    <property type="evidence" value="ECO:0007669"/>
    <property type="project" value="UniProtKB-SubCell"/>
</dbReference>
<feature type="transmembrane region" description="Helical" evidence="6">
    <location>
        <begin position="20"/>
        <end position="40"/>
    </location>
</feature>
<dbReference type="CDD" id="cd15906">
    <property type="entry name" value="7tmA_GPR162"/>
    <property type="match status" value="1"/>
</dbReference>
<accession>A0A8C5N0R5</accession>
<comment type="subcellular location">
    <subcellularLocation>
        <location evidence="1">Membrane</location>
    </subcellularLocation>
</comment>
<dbReference type="InterPro" id="IPR022347">
    <property type="entry name" value="GCR_153/162"/>
</dbReference>
<evidence type="ECO:0000256" key="1">
    <source>
        <dbReference type="ARBA" id="ARBA00004370"/>
    </source>
</evidence>